<dbReference type="OMA" id="CIRDESQ"/>
<dbReference type="GeneID" id="8102626"/>
<dbReference type="EMBL" id="EQ962652">
    <property type="protein sequence ID" value="EED23623.1"/>
    <property type="molecule type" value="Genomic_DNA"/>
</dbReference>
<dbReference type="GO" id="GO:0046983">
    <property type="term" value="F:protein dimerization activity"/>
    <property type="evidence" value="ECO:0007669"/>
    <property type="project" value="InterPro"/>
</dbReference>
<reference evidence="9" key="1">
    <citation type="journal article" date="2015" name="Genome Announc.">
        <title>Genome sequence of the AIDS-associated pathogen Penicillium marneffei (ATCC18224) and its near taxonomic relative Talaromyces stipitatus (ATCC10500).</title>
        <authorList>
            <person name="Nierman W.C."/>
            <person name="Fedorova-Abrams N.D."/>
            <person name="Andrianopoulos A."/>
        </authorList>
    </citation>
    <scope>NUCLEOTIDE SEQUENCE [LARGE SCALE GENOMIC DNA]</scope>
    <source>
        <strain evidence="9">ATCC 10500 / CBS 375.48 / QM 6759 / NRRL 1006</strain>
    </source>
</reference>
<evidence type="ECO:0000256" key="4">
    <source>
        <dbReference type="ARBA" id="ARBA00022833"/>
    </source>
</evidence>
<proteinExistence type="predicted"/>
<feature type="region of interest" description="Disordered" evidence="6">
    <location>
        <begin position="386"/>
        <end position="454"/>
    </location>
</feature>
<keyword evidence="4" id="KW-0862">Zinc</keyword>
<dbReference type="RefSeq" id="XP_002341010.1">
    <property type="nucleotide sequence ID" value="XM_002340969.1"/>
</dbReference>
<keyword evidence="3" id="KW-0863">Zinc-finger</keyword>
<dbReference type="PANTHER" id="PTHR46481">
    <property type="entry name" value="ZINC FINGER BED DOMAIN-CONTAINING PROTEIN 4"/>
    <property type="match status" value="1"/>
</dbReference>
<dbReference type="InterPro" id="IPR052035">
    <property type="entry name" value="ZnF_BED_domain_contain"/>
</dbReference>
<evidence type="ECO:0000256" key="2">
    <source>
        <dbReference type="ARBA" id="ARBA00022723"/>
    </source>
</evidence>
<feature type="compositionally biased region" description="Polar residues" evidence="6">
    <location>
        <begin position="412"/>
        <end position="421"/>
    </location>
</feature>
<keyword evidence="5" id="KW-0539">Nucleus</keyword>
<evidence type="ECO:0000256" key="5">
    <source>
        <dbReference type="ARBA" id="ARBA00023242"/>
    </source>
</evidence>
<keyword evidence="2" id="KW-0479">Metal-binding</keyword>
<protein>
    <recommendedName>
        <fullName evidence="7">HAT C-terminal dimerisation domain-containing protein</fullName>
    </recommendedName>
</protein>
<evidence type="ECO:0000256" key="3">
    <source>
        <dbReference type="ARBA" id="ARBA00022771"/>
    </source>
</evidence>
<dbReference type="InParanoid" id="B8LTN1"/>
<feature type="domain" description="HAT C-terminal dimerisation" evidence="7">
    <location>
        <begin position="284"/>
        <end position="358"/>
    </location>
</feature>
<dbReference type="Proteomes" id="UP000001745">
    <property type="component" value="Unassembled WGS sequence"/>
</dbReference>
<evidence type="ECO:0000256" key="1">
    <source>
        <dbReference type="ARBA" id="ARBA00004123"/>
    </source>
</evidence>
<dbReference type="GO" id="GO:0008270">
    <property type="term" value="F:zinc ion binding"/>
    <property type="evidence" value="ECO:0007669"/>
    <property type="project" value="UniProtKB-KW"/>
</dbReference>
<dbReference type="VEuPathDB" id="FungiDB:TSTA_070360"/>
<dbReference type="InterPro" id="IPR012337">
    <property type="entry name" value="RNaseH-like_sf"/>
</dbReference>
<evidence type="ECO:0000313" key="9">
    <source>
        <dbReference type="Proteomes" id="UP000001745"/>
    </source>
</evidence>
<dbReference type="AlphaFoldDB" id="B8LTN1"/>
<dbReference type="OrthoDB" id="2677621at2759"/>
<dbReference type="SUPFAM" id="SSF53098">
    <property type="entry name" value="Ribonuclease H-like"/>
    <property type="match status" value="1"/>
</dbReference>
<dbReference type="PhylomeDB" id="B8LTN1"/>
<evidence type="ECO:0000313" key="8">
    <source>
        <dbReference type="EMBL" id="EED23623.1"/>
    </source>
</evidence>
<dbReference type="InterPro" id="IPR008906">
    <property type="entry name" value="HATC_C_dom"/>
</dbReference>
<comment type="subcellular location">
    <subcellularLocation>
        <location evidence="1">Nucleus</location>
    </subcellularLocation>
</comment>
<dbReference type="GO" id="GO:0005634">
    <property type="term" value="C:nucleus"/>
    <property type="evidence" value="ECO:0007669"/>
    <property type="project" value="UniProtKB-SubCell"/>
</dbReference>
<evidence type="ECO:0000259" key="7">
    <source>
        <dbReference type="Pfam" id="PF05699"/>
    </source>
</evidence>
<feature type="compositionally biased region" description="Acidic residues" evidence="6">
    <location>
        <begin position="401"/>
        <end position="410"/>
    </location>
</feature>
<dbReference type="HOGENOM" id="CLU_624210_0_0_1"/>
<feature type="compositionally biased region" description="Acidic residues" evidence="6">
    <location>
        <begin position="436"/>
        <end position="447"/>
    </location>
</feature>
<name>B8LTN1_TALSN</name>
<sequence>MPEIPSAKVMRRQLRDLVRENQKSILQKLPSGYFLDENWEYHEILLGFEHLHGSHSGANLSVVLFQLLQEHWITDRVLAVTTDNASNNITLMASVHEAIESLQSSNDVVIIRVPCIAHVIQLSLKDLLGKMKAAPKIDMAEQTWSDDRVDSLRARQQKREIVDTLNKVMLASLEAAKDKLSIYYKDTDNMDGHLYAIGTILSPQDKLQFFSTADWDPEEGGINYRATYRQSLESSLEKYSENLAQEQQILGAPPTSTATDEFDLACIRDESQQSQIRQPVQSDELARYLDSNAVPNAQPRTWWKYHQDEFPGMARLARDVLSIPASSAGVERLFNSARDICHYRRGSLQPQTISDLMMYMCTSRFEIHEEERIMLSEYLSTQEIQAAKEERTQQQITVDPISDDEEDEGLSTEPQATSHGPSTKALGKRRLRDIAEDAESDQEDDSEIMSLPEIQHRVSGRVRKRSRLLDGYEM</sequence>
<organism evidence="8 9">
    <name type="scientific">Talaromyces stipitatus (strain ATCC 10500 / CBS 375.48 / QM 6759 / NRRL 1006)</name>
    <name type="common">Penicillium stipitatum</name>
    <dbReference type="NCBI Taxonomy" id="441959"/>
    <lineage>
        <taxon>Eukaryota</taxon>
        <taxon>Fungi</taxon>
        <taxon>Dikarya</taxon>
        <taxon>Ascomycota</taxon>
        <taxon>Pezizomycotina</taxon>
        <taxon>Eurotiomycetes</taxon>
        <taxon>Eurotiomycetidae</taxon>
        <taxon>Eurotiales</taxon>
        <taxon>Trichocomaceae</taxon>
        <taxon>Talaromyces</taxon>
        <taxon>Talaromyces sect. Talaromyces</taxon>
    </lineage>
</organism>
<dbReference type="eggNOG" id="KOG1121">
    <property type="taxonomic scope" value="Eukaryota"/>
</dbReference>
<accession>B8LTN1</accession>
<dbReference type="Pfam" id="PF05699">
    <property type="entry name" value="Dimer_Tnp_hAT"/>
    <property type="match status" value="1"/>
</dbReference>
<evidence type="ECO:0000256" key="6">
    <source>
        <dbReference type="SAM" id="MobiDB-lite"/>
    </source>
</evidence>
<dbReference type="PANTHER" id="PTHR46481:SF10">
    <property type="entry name" value="ZINC FINGER BED DOMAIN-CONTAINING PROTEIN 39"/>
    <property type="match status" value="1"/>
</dbReference>
<gene>
    <name evidence="8" type="ORF">TSTA_070360</name>
</gene>
<keyword evidence="9" id="KW-1185">Reference proteome</keyword>